<organism evidence="1 2">
    <name type="scientific">Calycina marina</name>
    <dbReference type="NCBI Taxonomy" id="1763456"/>
    <lineage>
        <taxon>Eukaryota</taxon>
        <taxon>Fungi</taxon>
        <taxon>Dikarya</taxon>
        <taxon>Ascomycota</taxon>
        <taxon>Pezizomycotina</taxon>
        <taxon>Leotiomycetes</taxon>
        <taxon>Helotiales</taxon>
        <taxon>Pezizellaceae</taxon>
        <taxon>Calycina</taxon>
    </lineage>
</organism>
<dbReference type="AlphaFoldDB" id="A0A9P7Z860"/>
<evidence type="ECO:0000313" key="2">
    <source>
        <dbReference type="Proteomes" id="UP000887226"/>
    </source>
</evidence>
<keyword evidence="2" id="KW-1185">Reference proteome</keyword>
<accession>A0A9P7Z860</accession>
<protein>
    <submittedName>
        <fullName evidence="1">Uncharacterized protein</fullName>
    </submittedName>
</protein>
<proteinExistence type="predicted"/>
<dbReference type="EMBL" id="MU253794">
    <property type="protein sequence ID" value="KAG9246725.1"/>
    <property type="molecule type" value="Genomic_DNA"/>
</dbReference>
<comment type="caution">
    <text evidence="1">The sequence shown here is derived from an EMBL/GenBank/DDBJ whole genome shotgun (WGS) entry which is preliminary data.</text>
</comment>
<gene>
    <name evidence="1" type="ORF">BJ878DRAFT_495805</name>
</gene>
<reference evidence="1" key="1">
    <citation type="journal article" date="2021" name="IMA Fungus">
        <title>Genomic characterization of three marine fungi, including Emericellopsis atlantica sp. nov. with signatures of a generalist lifestyle and marine biomass degradation.</title>
        <authorList>
            <person name="Hagestad O.C."/>
            <person name="Hou L."/>
            <person name="Andersen J.H."/>
            <person name="Hansen E.H."/>
            <person name="Altermark B."/>
            <person name="Li C."/>
            <person name="Kuhnert E."/>
            <person name="Cox R.J."/>
            <person name="Crous P.W."/>
            <person name="Spatafora J.W."/>
            <person name="Lail K."/>
            <person name="Amirebrahimi M."/>
            <person name="Lipzen A."/>
            <person name="Pangilinan J."/>
            <person name="Andreopoulos W."/>
            <person name="Hayes R.D."/>
            <person name="Ng V."/>
            <person name="Grigoriev I.V."/>
            <person name="Jackson S.A."/>
            <person name="Sutton T.D.S."/>
            <person name="Dobson A.D.W."/>
            <person name="Rama T."/>
        </authorList>
    </citation>
    <scope>NUCLEOTIDE SEQUENCE</scope>
    <source>
        <strain evidence="1">TRa3180A</strain>
    </source>
</reference>
<dbReference type="Proteomes" id="UP000887226">
    <property type="component" value="Unassembled WGS sequence"/>
</dbReference>
<name>A0A9P7Z860_9HELO</name>
<sequence length="85" mass="9222">MSNLSRQALSMLKVAITPTSVFCASLFLFGNGSQEVNSHGGCYSKPSNNRTESTPKQRFVKDLMNTGIDGPLGLKPLKTFVRSRG</sequence>
<evidence type="ECO:0000313" key="1">
    <source>
        <dbReference type="EMBL" id="KAG9246725.1"/>
    </source>
</evidence>